<name>A0AAW2FMZ5_9HYME</name>
<organism evidence="4 5">
    <name type="scientific">Cardiocondyla obscurior</name>
    <dbReference type="NCBI Taxonomy" id="286306"/>
    <lineage>
        <taxon>Eukaryota</taxon>
        <taxon>Metazoa</taxon>
        <taxon>Ecdysozoa</taxon>
        <taxon>Arthropoda</taxon>
        <taxon>Hexapoda</taxon>
        <taxon>Insecta</taxon>
        <taxon>Pterygota</taxon>
        <taxon>Neoptera</taxon>
        <taxon>Endopterygota</taxon>
        <taxon>Hymenoptera</taxon>
        <taxon>Apocrita</taxon>
        <taxon>Aculeata</taxon>
        <taxon>Formicoidea</taxon>
        <taxon>Formicidae</taxon>
        <taxon>Myrmicinae</taxon>
        <taxon>Cardiocondyla</taxon>
    </lineage>
</organism>
<keyword evidence="5" id="KW-1185">Reference proteome</keyword>
<keyword evidence="1" id="KW-0809">Transit peptide</keyword>
<dbReference type="InterPro" id="IPR001017">
    <property type="entry name" value="DH_E1"/>
</dbReference>
<dbReference type="Proteomes" id="UP001430953">
    <property type="component" value="Unassembled WGS sequence"/>
</dbReference>
<proteinExistence type="predicted"/>
<evidence type="ECO:0000256" key="1">
    <source>
        <dbReference type="ARBA" id="ARBA00022946"/>
    </source>
</evidence>
<evidence type="ECO:0000313" key="5">
    <source>
        <dbReference type="Proteomes" id="UP001430953"/>
    </source>
</evidence>
<dbReference type="Pfam" id="PF00676">
    <property type="entry name" value="E1_dh"/>
    <property type="match status" value="1"/>
</dbReference>
<dbReference type="Gene3D" id="3.40.50.970">
    <property type="match status" value="1"/>
</dbReference>
<evidence type="ECO:0000256" key="2">
    <source>
        <dbReference type="ARBA" id="ARBA00023002"/>
    </source>
</evidence>
<evidence type="ECO:0000259" key="3">
    <source>
        <dbReference type="Pfam" id="PF00676"/>
    </source>
</evidence>
<reference evidence="4 5" key="1">
    <citation type="submission" date="2023-03" db="EMBL/GenBank/DDBJ databases">
        <title>High recombination rates correlate with genetic variation in Cardiocondyla obscurior ants.</title>
        <authorList>
            <person name="Errbii M."/>
        </authorList>
    </citation>
    <scope>NUCLEOTIDE SEQUENCE [LARGE SCALE GENOMIC DNA]</scope>
    <source>
        <strain evidence="4">Alpha-2009</strain>
        <tissue evidence="4">Whole body</tissue>
    </source>
</reference>
<protein>
    <recommendedName>
        <fullName evidence="3">Dehydrogenase E1 component domain-containing protein</fullName>
    </recommendedName>
</protein>
<dbReference type="InterPro" id="IPR029061">
    <property type="entry name" value="THDP-binding"/>
</dbReference>
<dbReference type="SUPFAM" id="SSF52518">
    <property type="entry name" value="Thiamin diphosphate-binding fold (THDP-binding)"/>
    <property type="match status" value="1"/>
</dbReference>
<keyword evidence="2" id="KW-0560">Oxidoreductase</keyword>
<sequence>MSDPDHSYRTREEIKAVQTEQDPIRLFANLVVERKDVRMSVYKEVDQEVEQAKADQWPEISEISTNVYAKPLENIRGNDPWELH</sequence>
<feature type="domain" description="Dehydrogenase E1 component" evidence="3">
    <location>
        <begin position="1"/>
        <end position="52"/>
    </location>
</feature>
<evidence type="ECO:0000313" key="4">
    <source>
        <dbReference type="EMBL" id="KAL0116808.1"/>
    </source>
</evidence>
<comment type="caution">
    <text evidence="4">The sequence shown here is derived from an EMBL/GenBank/DDBJ whole genome shotgun (WGS) entry which is preliminary data.</text>
</comment>
<accession>A0AAW2FMZ5</accession>
<gene>
    <name evidence="4" type="ORF">PUN28_010020</name>
</gene>
<dbReference type="EMBL" id="JADYXP020000009">
    <property type="protein sequence ID" value="KAL0116808.1"/>
    <property type="molecule type" value="Genomic_DNA"/>
</dbReference>
<dbReference type="GO" id="GO:0016624">
    <property type="term" value="F:oxidoreductase activity, acting on the aldehyde or oxo group of donors, disulfide as acceptor"/>
    <property type="evidence" value="ECO:0007669"/>
    <property type="project" value="InterPro"/>
</dbReference>
<dbReference type="AlphaFoldDB" id="A0AAW2FMZ5"/>